<feature type="transmembrane region" description="Helical" evidence="19">
    <location>
        <begin position="155"/>
        <end position="179"/>
    </location>
</feature>
<feature type="transmembrane region" description="Helical" evidence="19">
    <location>
        <begin position="20"/>
        <end position="39"/>
    </location>
</feature>
<evidence type="ECO:0000256" key="9">
    <source>
        <dbReference type="ARBA" id="ARBA00044899"/>
    </source>
</evidence>
<comment type="catalytic activity">
    <reaction evidence="8">
        <text>L-aspartyl-L-lysine(out) = L-aspartyl-L-lysine(in)</text>
        <dbReference type="Rhea" id="RHEA:79411"/>
        <dbReference type="ChEBI" id="CHEBI:229953"/>
    </reaction>
</comment>
<comment type="catalytic activity">
    <reaction evidence="6">
        <text>L-lysyl-L-alpha-amino acid(out) = L-lysyl-L-alpha-amino acid(in)</text>
        <dbReference type="Rhea" id="RHEA:79387"/>
        <dbReference type="ChEBI" id="CHEBI:229965"/>
    </reaction>
</comment>
<comment type="subcellular location">
    <subcellularLocation>
        <location evidence="1">Membrane</location>
        <topology evidence="1">Multi-pass membrane protein</topology>
    </subcellularLocation>
</comment>
<feature type="transmembrane region" description="Helical" evidence="19">
    <location>
        <begin position="186"/>
        <end position="206"/>
    </location>
</feature>
<feature type="domain" description="Major facilitator superfamily (MFS) profile" evidence="20">
    <location>
        <begin position="227"/>
        <end position="436"/>
    </location>
</feature>
<dbReference type="Pfam" id="PF07690">
    <property type="entry name" value="MFS_1"/>
    <property type="match status" value="1"/>
</dbReference>
<dbReference type="InterPro" id="IPR011701">
    <property type="entry name" value="MFS"/>
</dbReference>
<evidence type="ECO:0000256" key="7">
    <source>
        <dbReference type="ARBA" id="ARBA00044893"/>
    </source>
</evidence>
<comment type="catalytic activity">
    <reaction evidence="7">
        <text>L-alpha-aminoacyl-L-lysine(out) = L-alpha-aminoacyl-L-lysine(in)</text>
        <dbReference type="Rhea" id="RHEA:79383"/>
        <dbReference type="ChEBI" id="CHEBI:229966"/>
    </reaction>
</comment>
<evidence type="ECO:0000256" key="17">
    <source>
        <dbReference type="ARBA" id="ARBA00045709"/>
    </source>
</evidence>
<dbReference type="InterPro" id="IPR020846">
    <property type="entry name" value="MFS_dom"/>
</dbReference>
<evidence type="ECO:0000256" key="11">
    <source>
        <dbReference type="ARBA" id="ARBA00044903"/>
    </source>
</evidence>
<dbReference type="SUPFAM" id="SSF103473">
    <property type="entry name" value="MFS general substrate transporter"/>
    <property type="match status" value="1"/>
</dbReference>
<evidence type="ECO:0000256" key="18">
    <source>
        <dbReference type="ARBA" id="ARBA00046376"/>
    </source>
</evidence>
<evidence type="ECO:0000256" key="2">
    <source>
        <dbReference type="ARBA" id="ARBA00044876"/>
    </source>
</evidence>
<dbReference type="OrthoDB" id="424834at2759"/>
<dbReference type="EMBL" id="NBIV01000001">
    <property type="protein sequence ID" value="PXF50117.1"/>
    <property type="molecule type" value="Genomic_DNA"/>
</dbReference>
<comment type="catalytic activity">
    <reaction evidence="10">
        <text>L-lysyl-L-lysine(out) = L-lysyl-L-lysine(in)</text>
        <dbReference type="Rhea" id="RHEA:79403"/>
        <dbReference type="ChEBI" id="CHEBI:229956"/>
    </reaction>
</comment>
<dbReference type="InterPro" id="IPR052187">
    <property type="entry name" value="MFSD1"/>
</dbReference>
<evidence type="ECO:0000256" key="3">
    <source>
        <dbReference type="ARBA" id="ARBA00044878"/>
    </source>
</evidence>
<evidence type="ECO:0000313" key="22">
    <source>
        <dbReference type="Proteomes" id="UP000247409"/>
    </source>
</evidence>
<comment type="catalytic activity">
    <reaction evidence="13">
        <text>L-alanyl-L-lysine(out) = L-alanyl-L-lysine(in)</text>
        <dbReference type="Rhea" id="RHEA:79415"/>
        <dbReference type="ChEBI" id="CHEBI:192470"/>
    </reaction>
</comment>
<comment type="catalytic activity">
    <reaction evidence="4">
        <text>L-alpha-aminoacyl-L-arginine(out) = L-alpha-aminoacyl-L-arginine(in)</text>
        <dbReference type="Rhea" id="RHEA:79367"/>
        <dbReference type="ChEBI" id="CHEBI:229968"/>
    </reaction>
</comment>
<organism evidence="21 22">
    <name type="scientific">Gracilariopsis chorda</name>
    <dbReference type="NCBI Taxonomy" id="448386"/>
    <lineage>
        <taxon>Eukaryota</taxon>
        <taxon>Rhodophyta</taxon>
        <taxon>Florideophyceae</taxon>
        <taxon>Rhodymeniophycidae</taxon>
        <taxon>Gracilariales</taxon>
        <taxon>Gracilariaceae</taxon>
        <taxon>Gracilariopsis</taxon>
    </lineage>
</organism>
<comment type="subunit">
    <text evidence="18">Homodimer. Interacts with lysosomal protein GLMP (via lumenal domain); the interaction starts while both proteins are still in the endoplasmic reticulum and is required for stabilization of MFSD1 in lysosomes but has no direct effect on its targeting to lysosomes or transporter activity.</text>
</comment>
<comment type="catalytic activity">
    <reaction evidence="14">
        <text>L-lysyl-glycine(out) = L-lysyl-glycine(in)</text>
        <dbReference type="Rhea" id="RHEA:79407"/>
        <dbReference type="ChEBI" id="CHEBI:191202"/>
    </reaction>
</comment>
<dbReference type="STRING" id="448386.A0A2V3J902"/>
<reference evidence="21 22" key="1">
    <citation type="journal article" date="2018" name="Mol. Biol. Evol.">
        <title>Analysis of the draft genome of the red seaweed Gracilariopsis chorda provides insights into genome size evolution in Rhodophyta.</title>
        <authorList>
            <person name="Lee J."/>
            <person name="Yang E.C."/>
            <person name="Graf L."/>
            <person name="Yang J.H."/>
            <person name="Qiu H."/>
            <person name="Zel Zion U."/>
            <person name="Chan C.X."/>
            <person name="Stephens T.G."/>
            <person name="Weber A.P.M."/>
            <person name="Boo G.H."/>
            <person name="Boo S.M."/>
            <person name="Kim K.M."/>
            <person name="Shin Y."/>
            <person name="Jung M."/>
            <person name="Lee S.J."/>
            <person name="Yim H.S."/>
            <person name="Lee J.H."/>
            <person name="Bhattacharya D."/>
            <person name="Yoon H.S."/>
        </authorList>
    </citation>
    <scope>NUCLEOTIDE SEQUENCE [LARGE SCALE GENOMIC DNA]</scope>
    <source>
        <strain evidence="21 22">SKKU-2015</strain>
        <tissue evidence="21">Whole body</tissue>
    </source>
</reference>
<proteinExistence type="predicted"/>
<evidence type="ECO:0000256" key="13">
    <source>
        <dbReference type="ARBA" id="ARBA00044919"/>
    </source>
</evidence>
<evidence type="ECO:0000256" key="14">
    <source>
        <dbReference type="ARBA" id="ARBA00044924"/>
    </source>
</evidence>
<comment type="catalytic activity">
    <reaction evidence="11">
        <text>L-arginyl-glycine(out) = L-arginyl-glycine(in)</text>
        <dbReference type="Rhea" id="RHEA:79391"/>
        <dbReference type="ChEBI" id="CHEBI:229955"/>
    </reaction>
</comment>
<protein>
    <recommendedName>
        <fullName evidence="15">Lysosomal dipeptide transporter MFSD1</fullName>
    </recommendedName>
    <alternativeName>
        <fullName evidence="16">Major facilitator superfamily domain-containing protein 1</fullName>
    </alternativeName>
</protein>
<evidence type="ECO:0000256" key="12">
    <source>
        <dbReference type="ARBA" id="ARBA00044912"/>
    </source>
</evidence>
<evidence type="ECO:0000256" key="19">
    <source>
        <dbReference type="SAM" id="Phobius"/>
    </source>
</evidence>
<gene>
    <name evidence="21" type="ORF">BWQ96_00277</name>
</gene>
<feature type="transmembrane region" description="Helical" evidence="19">
    <location>
        <begin position="394"/>
        <end position="415"/>
    </location>
</feature>
<feature type="transmembrane region" description="Helical" evidence="19">
    <location>
        <begin position="128"/>
        <end position="149"/>
    </location>
</feature>
<dbReference type="InterPro" id="IPR036259">
    <property type="entry name" value="MFS_trans_sf"/>
</dbReference>
<evidence type="ECO:0000256" key="10">
    <source>
        <dbReference type="ARBA" id="ARBA00044900"/>
    </source>
</evidence>
<comment type="caution">
    <text evidence="21">The sequence shown here is derived from an EMBL/GenBank/DDBJ whole genome shotgun (WGS) entry which is preliminary data.</text>
</comment>
<comment type="catalytic activity">
    <reaction evidence="9">
        <text>L-arginyl-L-alpha-amino acid(out) = L-arginyl-L-alpha-amino acid(in)</text>
        <dbReference type="Rhea" id="RHEA:79371"/>
        <dbReference type="ChEBI" id="CHEBI:84315"/>
    </reaction>
</comment>
<evidence type="ECO:0000256" key="16">
    <source>
        <dbReference type="ARBA" id="ARBA00045018"/>
    </source>
</evidence>
<feature type="transmembrane region" description="Helical" evidence="19">
    <location>
        <begin position="301"/>
        <end position="322"/>
    </location>
</feature>
<evidence type="ECO:0000259" key="20">
    <source>
        <dbReference type="PROSITE" id="PS50850"/>
    </source>
</evidence>
<evidence type="ECO:0000256" key="4">
    <source>
        <dbReference type="ARBA" id="ARBA00044881"/>
    </source>
</evidence>
<keyword evidence="19" id="KW-1133">Transmembrane helix</keyword>
<evidence type="ECO:0000256" key="5">
    <source>
        <dbReference type="ARBA" id="ARBA00044884"/>
    </source>
</evidence>
<feature type="transmembrane region" description="Helical" evidence="19">
    <location>
        <begin position="93"/>
        <end position="116"/>
    </location>
</feature>
<keyword evidence="22" id="KW-1185">Reference proteome</keyword>
<feature type="transmembrane region" description="Helical" evidence="19">
    <location>
        <begin position="233"/>
        <end position="256"/>
    </location>
</feature>
<feature type="transmembrane region" description="Helical" evidence="19">
    <location>
        <begin position="268"/>
        <end position="289"/>
    </location>
</feature>
<dbReference type="GO" id="GO:0022857">
    <property type="term" value="F:transmembrane transporter activity"/>
    <property type="evidence" value="ECO:0007669"/>
    <property type="project" value="InterPro"/>
</dbReference>
<dbReference type="PROSITE" id="PS50850">
    <property type="entry name" value="MFS"/>
    <property type="match status" value="1"/>
</dbReference>
<comment type="catalytic activity">
    <reaction evidence="12">
        <text>L-histidyl-L-alpha-amino acid(out) = L-histidyl-L-alpha-amino acid(in)</text>
        <dbReference type="Rhea" id="RHEA:79379"/>
        <dbReference type="ChEBI" id="CHEBI:229964"/>
    </reaction>
</comment>
<dbReference type="GO" id="GO:0016020">
    <property type="term" value="C:membrane"/>
    <property type="evidence" value="ECO:0007669"/>
    <property type="project" value="UniProtKB-SubCell"/>
</dbReference>
<evidence type="ECO:0000256" key="8">
    <source>
        <dbReference type="ARBA" id="ARBA00044898"/>
    </source>
</evidence>
<evidence type="ECO:0000256" key="15">
    <source>
        <dbReference type="ARBA" id="ARBA00044985"/>
    </source>
</evidence>
<feature type="transmembrane region" description="Helical" evidence="19">
    <location>
        <begin position="329"/>
        <end position="349"/>
    </location>
</feature>
<keyword evidence="19" id="KW-0472">Membrane</keyword>
<accession>A0A2V3J902</accession>
<evidence type="ECO:0000256" key="6">
    <source>
        <dbReference type="ARBA" id="ARBA00044891"/>
    </source>
</evidence>
<name>A0A2V3J902_9FLOR</name>
<comment type="catalytic activity">
    <reaction evidence="3">
        <text>L-histidyl-glycine(out) = L-histidyl-glycine(in)</text>
        <dbReference type="Rhea" id="RHEA:79395"/>
        <dbReference type="ChEBI" id="CHEBI:229957"/>
    </reaction>
</comment>
<sequence>MPHGSPQKRNYQEIPSGTESAVGVSASTVLLATTSLITIGSHYNKHSLSSLGPVIIEALDLHRTKYGLLFSSQAIPGIVLPIISGIALSCLPYGPAAITLSSLIMFSTVLCAVGVMHLSYNMLIAGRFLFGLCDGALTTLQGAIIARYFRSRSGIGFGTMLLVSRLSSSTGLTLPAYIFDLYGLNIAMWFSVLLCIPPFLATVAYARLTTDSVVPPMAPSIHLLMSMLRRLTVPFWLVAYDWLVVASVVFTLLHFAPDAFKASFGWSPLHAGLLSGGMVLYAGVTSPLFGVLQDRTGRRGYILAGCCTLLLCGAVLCSLAIMPTLASATLLYAGLISVAIGFGAAPVTLMSSVALSVDDAVVPAALGVYKAVENAGMSVIHVGVGALRDSTGDYVLSFLLLAALAGTGILASCALSHSSRFVEHHCEVPPDVEAVE</sequence>
<evidence type="ECO:0000256" key="1">
    <source>
        <dbReference type="ARBA" id="ARBA00004141"/>
    </source>
</evidence>
<dbReference type="AlphaFoldDB" id="A0A2V3J902"/>
<comment type="catalytic activity">
    <reaction evidence="5">
        <text>L-alpha-aminoacyl-L-histidine(out) = L-alpha-aminoacyl-L-histidine(in)</text>
        <dbReference type="Rhea" id="RHEA:79375"/>
        <dbReference type="ChEBI" id="CHEBI:229967"/>
    </reaction>
</comment>
<feature type="transmembrane region" description="Helical" evidence="19">
    <location>
        <begin position="66"/>
        <end position="87"/>
    </location>
</feature>
<comment type="function">
    <text evidence="17">Lysosomal dipeptide uniporter that selectively exports lysine, arginine or histidine-containing dipeptides with a net positive charge from the lysosome lumen into the cytosol. Could play a role in a specific type of protein O-glycosylation indirectly regulating macrophages migration and tissue invasion. Also essential for liver homeostasis.</text>
</comment>
<dbReference type="Gene3D" id="1.20.1250.20">
    <property type="entry name" value="MFS general substrate transporter like domains"/>
    <property type="match status" value="2"/>
</dbReference>
<evidence type="ECO:0000313" key="21">
    <source>
        <dbReference type="EMBL" id="PXF50117.1"/>
    </source>
</evidence>
<dbReference type="Proteomes" id="UP000247409">
    <property type="component" value="Unassembled WGS sequence"/>
</dbReference>
<keyword evidence="19" id="KW-0812">Transmembrane</keyword>
<comment type="catalytic activity">
    <reaction evidence="2">
        <text>L-lysyl-L-alanine(out) = L-lysyl-L-alanine(in)</text>
        <dbReference type="Rhea" id="RHEA:79399"/>
        <dbReference type="ChEBI" id="CHEBI:229954"/>
    </reaction>
</comment>
<dbReference type="PANTHER" id="PTHR23512:SF12">
    <property type="entry name" value="TRANSPORTER, PUTATIVE (AFU_ORTHOLOGUE AFUA_4G00260)-RELATED"/>
    <property type="match status" value="1"/>
</dbReference>
<dbReference type="PANTHER" id="PTHR23512">
    <property type="entry name" value="MAJOR FACILITATOR SUPERFAMILY DOMAIN-CONTAINING PROTEIN 1"/>
    <property type="match status" value="1"/>
</dbReference>